<proteinExistence type="predicted"/>
<dbReference type="EMBL" id="BARS01020091">
    <property type="protein sequence ID" value="GAG03262.1"/>
    <property type="molecule type" value="Genomic_DNA"/>
</dbReference>
<dbReference type="AlphaFoldDB" id="X0UVM7"/>
<comment type="caution">
    <text evidence="1">The sequence shown here is derived from an EMBL/GenBank/DDBJ whole genome shotgun (WGS) entry which is preliminary data.</text>
</comment>
<reference evidence="1" key="1">
    <citation type="journal article" date="2014" name="Front. Microbiol.">
        <title>High frequency of phylogenetically diverse reductive dehalogenase-homologous genes in deep subseafloor sedimentary metagenomes.</title>
        <authorList>
            <person name="Kawai M."/>
            <person name="Futagami T."/>
            <person name="Toyoda A."/>
            <person name="Takaki Y."/>
            <person name="Nishi S."/>
            <person name="Hori S."/>
            <person name="Arai W."/>
            <person name="Tsubouchi T."/>
            <person name="Morono Y."/>
            <person name="Uchiyama I."/>
            <person name="Ito T."/>
            <person name="Fujiyama A."/>
            <person name="Inagaki F."/>
            <person name="Takami H."/>
        </authorList>
    </citation>
    <scope>NUCLEOTIDE SEQUENCE</scope>
    <source>
        <strain evidence="1">Expedition CK06-06</strain>
    </source>
</reference>
<name>X0UVM7_9ZZZZ</name>
<gene>
    <name evidence="1" type="ORF">S01H1_32448</name>
</gene>
<evidence type="ECO:0000313" key="1">
    <source>
        <dbReference type="EMBL" id="GAG03262.1"/>
    </source>
</evidence>
<sequence length="50" mass="5565">ETEEESVGYDIDEVEALMREVKCAPCKGSSSKRDCKVRDDFGCPPDKAKL</sequence>
<accession>X0UVM7</accession>
<feature type="non-terminal residue" evidence="1">
    <location>
        <position position="1"/>
    </location>
</feature>
<organism evidence="1">
    <name type="scientific">marine sediment metagenome</name>
    <dbReference type="NCBI Taxonomy" id="412755"/>
    <lineage>
        <taxon>unclassified sequences</taxon>
        <taxon>metagenomes</taxon>
        <taxon>ecological metagenomes</taxon>
    </lineage>
</organism>
<protein>
    <submittedName>
        <fullName evidence="1">Uncharacterized protein</fullName>
    </submittedName>
</protein>